<name>A0A120KL09_ACTRD</name>
<dbReference type="OrthoDB" id="4833114at2"/>
<organism evidence="1 2">
    <name type="scientific">Actinomyces radicidentis</name>
    <dbReference type="NCBI Taxonomy" id="111015"/>
    <lineage>
        <taxon>Bacteria</taxon>
        <taxon>Bacillati</taxon>
        <taxon>Actinomycetota</taxon>
        <taxon>Actinomycetes</taxon>
        <taxon>Actinomycetales</taxon>
        <taxon>Actinomycetaceae</taxon>
        <taxon>Actinomyces</taxon>
    </lineage>
</organism>
<protein>
    <submittedName>
        <fullName evidence="1">Uncharacterized protein</fullName>
    </submittedName>
</protein>
<dbReference type="EMBL" id="CP014228">
    <property type="protein sequence ID" value="AMD86885.1"/>
    <property type="molecule type" value="Genomic_DNA"/>
</dbReference>
<keyword evidence="2" id="KW-1185">Reference proteome</keyword>
<accession>A0A120KL09</accession>
<dbReference type="KEGG" id="ard:AXF14_03840"/>
<proteinExistence type="predicted"/>
<sequence>MPLKEFLSAADRAARLCEQSDHSICGGSRDCERVRGSEEDHFDAGRLLLAHGDQEPSDDWETAALLRLVRESIDGPRARRSRRRTILLTGALARLGERGIGPDMVLRTWLGKLFTVHSLLLTAREWNRLGEPGGEAATFTPWCELLSVQLARNEREVSGLGDLMLELSQGEVRRAADEWCARAAVSHLVDYRVTGYTTTDVEPEDLYLPAGEDATVWLFERLSLTYLSDWSPSSLQWELAYIDDPGRVLGVLRLQEEILAERSVPLENVIGELTQRLVARGVTGDVIEGLSPEELTHRLVKMLRAGKVEDACALAERAFRGAPGDEQAALSLAFCLMVRQPARARQLLEWLSVRWIIDGDSAARSADTVQVDLVTLDMVGESCTLDEAARLVSGLKVDGWFWDPVDLVAGRKTLMEFTTTQSWLARLEELRPLSRDVAEG</sequence>
<evidence type="ECO:0000313" key="2">
    <source>
        <dbReference type="Proteomes" id="UP000065220"/>
    </source>
</evidence>
<reference evidence="2" key="1">
    <citation type="submission" date="2016-02" db="EMBL/GenBank/DDBJ databases">
        <authorList>
            <person name="Holder M.E."/>
            <person name="Ajami N.J."/>
            <person name="Petrosino J.F."/>
        </authorList>
    </citation>
    <scope>NUCLEOTIDE SEQUENCE [LARGE SCALE GENOMIC DNA]</scope>
    <source>
        <strain evidence="2">CCUG 36733</strain>
    </source>
</reference>
<dbReference type="RefSeq" id="WP_067940982.1">
    <property type="nucleotide sequence ID" value="NZ_CP014228.1"/>
</dbReference>
<dbReference type="Proteomes" id="UP000065220">
    <property type="component" value="Chromosome"/>
</dbReference>
<evidence type="ECO:0000313" key="1">
    <source>
        <dbReference type="EMBL" id="AMD86885.1"/>
    </source>
</evidence>
<dbReference type="AlphaFoldDB" id="A0A120KL09"/>
<gene>
    <name evidence="1" type="ORF">AXF14_03840</name>
</gene>